<evidence type="ECO:0000256" key="1">
    <source>
        <dbReference type="ARBA" id="ARBA00022679"/>
    </source>
</evidence>
<dbReference type="Gene3D" id="3.40.50.10540">
    <property type="entry name" value="Crotonobetainyl-coa:carnitine coa-transferase, domain 1"/>
    <property type="match status" value="1"/>
</dbReference>
<keyword evidence="3" id="KW-1185">Reference proteome</keyword>
<dbReference type="PANTHER" id="PTHR48207:SF3">
    <property type="entry name" value="SUCCINATE--HYDROXYMETHYLGLUTARATE COA-TRANSFERASE"/>
    <property type="match status" value="1"/>
</dbReference>
<dbReference type="InterPro" id="IPR003673">
    <property type="entry name" value="CoA-Trfase_fam_III"/>
</dbReference>
<dbReference type="GO" id="GO:0008410">
    <property type="term" value="F:CoA-transferase activity"/>
    <property type="evidence" value="ECO:0007669"/>
    <property type="project" value="TreeGrafter"/>
</dbReference>
<protein>
    <submittedName>
        <fullName evidence="2">Carnitine dehydratase</fullName>
    </submittedName>
</protein>
<name>A0A8B2NKH1_9HYPH</name>
<dbReference type="InterPro" id="IPR050483">
    <property type="entry name" value="CoA-transferase_III_domain"/>
</dbReference>
<evidence type="ECO:0000313" key="3">
    <source>
        <dbReference type="Proteomes" id="UP000249590"/>
    </source>
</evidence>
<reference evidence="2 3" key="1">
    <citation type="submission" date="2018-05" db="EMBL/GenBank/DDBJ databases">
        <title>Acuticoccus sediminis sp. nov., isolated from deep-sea sediment of Indian Ocean.</title>
        <authorList>
            <person name="Liu X."/>
            <person name="Lai Q."/>
            <person name="Du Y."/>
            <person name="Sun F."/>
            <person name="Zhang X."/>
            <person name="Wang S."/>
            <person name="Shao Z."/>
        </authorList>
    </citation>
    <scope>NUCLEOTIDE SEQUENCE [LARGE SCALE GENOMIC DNA]</scope>
    <source>
        <strain evidence="2 3">PTG4-2</strain>
    </source>
</reference>
<gene>
    <name evidence="2" type="ORF">DLJ53_31220</name>
</gene>
<accession>A0A8B2NKH1</accession>
<dbReference type="AlphaFoldDB" id="A0A8B2NKH1"/>
<dbReference type="Gene3D" id="3.30.1540.10">
    <property type="entry name" value="formyl-coa transferase, domain 3"/>
    <property type="match status" value="1"/>
</dbReference>
<proteinExistence type="predicted"/>
<evidence type="ECO:0000313" key="2">
    <source>
        <dbReference type="EMBL" id="RAH96736.1"/>
    </source>
</evidence>
<comment type="caution">
    <text evidence="2">The sequence shown here is derived from an EMBL/GenBank/DDBJ whole genome shotgun (WGS) entry which is preliminary data.</text>
</comment>
<dbReference type="Pfam" id="PF02515">
    <property type="entry name" value="CoA_transf_3"/>
    <property type="match status" value="1"/>
</dbReference>
<sequence length="394" mass="42596">MSQGPLAGVRVVDLTRVLAGPFSTMLLADLGAEVIKVETPAGDQIRGQGGMRNGFSWYFAGFNRNKRSVKLNMRTDEGMAILKDLIRTADVLVENFRPTVLDTMGLTEEVLKALKPDLIVCSISGYGQTGPYKDRPSFDFIAQAMSGFMSSTGYPDREPLRAGLPISDLIAGLYGALAVSASLRRREVTGEGERIDVALVDSILSFASYFAANYLATGTAMERTGNDHPVVAPYGVFRAKDGDVAIAPSNDQIYGRLVDALGLREALSGPDFATNAARMKNRPRVNAIIDAKIGEDTRDHWIDRLNAAGVPCGRVLTYPEVFEDPQILAREMVCEVEHPGRGPIRMVGFPMKLSEAPCEMRNPAPELGADTTPVLEALGYDAERIAALRDGGVI</sequence>
<dbReference type="OrthoDB" id="7208981at2"/>
<dbReference type="SUPFAM" id="SSF89796">
    <property type="entry name" value="CoA-transferase family III (CaiB/BaiF)"/>
    <property type="match status" value="1"/>
</dbReference>
<keyword evidence="1" id="KW-0808">Transferase</keyword>
<dbReference type="InterPro" id="IPR023606">
    <property type="entry name" value="CoA-Trfase_III_dom_1_sf"/>
</dbReference>
<dbReference type="InterPro" id="IPR044855">
    <property type="entry name" value="CoA-Trfase_III_dom3_sf"/>
</dbReference>
<organism evidence="2 3">
    <name type="scientific">Acuticoccus sediminis</name>
    <dbReference type="NCBI Taxonomy" id="2184697"/>
    <lineage>
        <taxon>Bacteria</taxon>
        <taxon>Pseudomonadati</taxon>
        <taxon>Pseudomonadota</taxon>
        <taxon>Alphaproteobacteria</taxon>
        <taxon>Hyphomicrobiales</taxon>
        <taxon>Amorphaceae</taxon>
        <taxon>Acuticoccus</taxon>
    </lineage>
</organism>
<dbReference type="RefSeq" id="WP_111352259.1">
    <property type="nucleotide sequence ID" value="NZ_QHHQ01000011.1"/>
</dbReference>
<dbReference type="PANTHER" id="PTHR48207">
    <property type="entry name" value="SUCCINATE--HYDROXYMETHYLGLUTARATE COA-TRANSFERASE"/>
    <property type="match status" value="1"/>
</dbReference>
<dbReference type="EMBL" id="QHHQ01000011">
    <property type="protein sequence ID" value="RAH96736.1"/>
    <property type="molecule type" value="Genomic_DNA"/>
</dbReference>
<dbReference type="Proteomes" id="UP000249590">
    <property type="component" value="Unassembled WGS sequence"/>
</dbReference>